<dbReference type="Pfam" id="PF16177">
    <property type="entry name" value="ACAS_N"/>
    <property type="match status" value="1"/>
</dbReference>
<gene>
    <name evidence="6" type="primary">acsA</name>
    <name evidence="10" type="ORF">AYM40_05675</name>
</gene>
<comment type="function">
    <text evidence="6">Catalyzes the conversion of acetate into acetyl-CoA (AcCoA), an essential intermediate at the junction of anabolic and catabolic pathways. AcsA undergoes a two-step reaction. In the first half reaction, AcsA combines acetate with ATP to form acetyl-adenylate (AcAMP) intermediate. In the second half reaction, it can then transfer the acetyl group from AcAMP to the sulfhydryl group of CoA, forming the product AcCoA.</text>
</comment>
<dbReference type="GO" id="GO:0016208">
    <property type="term" value="F:AMP binding"/>
    <property type="evidence" value="ECO:0007669"/>
    <property type="project" value="InterPro"/>
</dbReference>
<dbReference type="SUPFAM" id="SSF56801">
    <property type="entry name" value="Acetyl-CoA synthetase-like"/>
    <property type="match status" value="1"/>
</dbReference>
<keyword evidence="5 6" id="KW-0007">Acetylation</keyword>
<name>A0A160FP53_9BURK</name>
<feature type="binding site" evidence="6">
    <location>
        <position position="528"/>
    </location>
    <ligand>
        <name>ATP</name>
        <dbReference type="ChEBI" id="CHEBI:30616"/>
    </ligand>
</feature>
<feature type="modified residue" description="N6-acetyllysine" evidence="6">
    <location>
        <position position="625"/>
    </location>
</feature>
<keyword evidence="3 6" id="KW-0547">Nucleotide-binding</keyword>
<evidence type="ECO:0000259" key="9">
    <source>
        <dbReference type="Pfam" id="PF16177"/>
    </source>
</evidence>
<feature type="domain" description="AMP-dependent synthetase/ligase" evidence="7">
    <location>
        <begin position="94"/>
        <end position="480"/>
    </location>
</feature>
<accession>A0A160FP53</accession>
<dbReference type="KEGG" id="buz:AYM40_05675"/>
<evidence type="ECO:0000256" key="5">
    <source>
        <dbReference type="ARBA" id="ARBA00022990"/>
    </source>
</evidence>
<evidence type="ECO:0000256" key="4">
    <source>
        <dbReference type="ARBA" id="ARBA00022840"/>
    </source>
</evidence>
<dbReference type="Proteomes" id="UP000076852">
    <property type="component" value="Chromosome 1"/>
</dbReference>
<keyword evidence="6" id="KW-0460">Magnesium</keyword>
<proteinExistence type="inferred from homology"/>
<feature type="binding site" evidence="6">
    <location>
        <begin position="421"/>
        <end position="426"/>
    </location>
    <ligand>
        <name>ATP</name>
        <dbReference type="ChEBI" id="CHEBI:30616"/>
    </ligand>
</feature>
<dbReference type="EC" id="6.2.1.1" evidence="6"/>
<comment type="similarity">
    <text evidence="1 6">Belongs to the ATP-dependent AMP-binding enzyme family.</text>
</comment>
<dbReference type="PANTHER" id="PTHR24095:SF14">
    <property type="entry name" value="ACETYL-COENZYME A SYNTHETASE 1"/>
    <property type="match status" value="1"/>
</dbReference>
<dbReference type="STRING" id="1804984.AYM40_05675"/>
<comment type="cofactor">
    <cofactor evidence="6">
        <name>Mg(2+)</name>
        <dbReference type="ChEBI" id="CHEBI:18420"/>
    </cofactor>
</comment>
<dbReference type="FunFam" id="3.40.50.12780:FF:000001">
    <property type="entry name" value="Acetyl-coenzyme A synthetase"/>
    <property type="match status" value="1"/>
</dbReference>
<dbReference type="CDD" id="cd05966">
    <property type="entry name" value="ACS"/>
    <property type="match status" value="1"/>
</dbReference>
<keyword evidence="4 6" id="KW-0067">ATP-binding</keyword>
<dbReference type="PROSITE" id="PS00455">
    <property type="entry name" value="AMP_BINDING"/>
    <property type="match status" value="1"/>
</dbReference>
<feature type="binding site" evidence="6">
    <location>
        <position position="555"/>
    </location>
    <ligand>
        <name>Mg(2+)</name>
        <dbReference type="ChEBI" id="CHEBI:18420"/>
    </ligand>
</feature>
<feature type="binding site" evidence="6">
    <location>
        <begin position="197"/>
        <end position="200"/>
    </location>
    <ligand>
        <name>CoA</name>
        <dbReference type="ChEBI" id="CHEBI:57287"/>
    </ligand>
</feature>
<reference evidence="10 11" key="1">
    <citation type="journal article" date="2016" name="Gene">
        <title>PacBio SMRT assembly of a complex multi-replicon genome reveals chlorocatechol degradative operon in a region of genome plasticity.</title>
        <authorList>
            <person name="Ricker N."/>
            <person name="Shen S.Y."/>
            <person name="Goordial J."/>
            <person name="Jin S."/>
            <person name="Fulthorpe R.R."/>
        </authorList>
    </citation>
    <scope>NUCLEOTIDE SEQUENCE [LARGE SCALE GENOMIC DNA]</scope>
    <source>
        <strain evidence="10 11">OLGA172</strain>
    </source>
</reference>
<sequence>MSAIESVLQERRVFPPSAEAAAGATISGMDAYRALAAEAERDYEGFWGRLARETLSWNKPFTKVLDESKAPFYTWFEDGLLNASYNSIDRHVEAGNGERVAIIFEADDGTVTNVTYNDLLQRVSRFANALKKRGVKKGDRVVIYMPMSIEGIVAMQACARIGATHSVVFGGFSSKSLNERLVDVGAVALVTSDEQMRGGKALPLKNIADEALAMGGCDAVKSVIVYQRTGGKIAWNDSRDLWMHELAQAESDQCAPEWVGAEHPLFILYTSGSTGKPKGVQHSTGGYLLWAAQTLKWTFDWRPTDVFWCTADIGWITGHSYITYGPLTLGGTQVVFEGVPTYPNAGRFWDMIAKHKVSLFYTAPTAIRSLIKAAEADQKVHPKSYDLSTLRIIGTVGEPINPEAWVWYHENVGGGRCPIVDTWWQTETGGHMITPLPGATPLVPGSCTLPLPGIMAAVVDETGQDVPNGQGGILVIKRPWPSMLRNVWGDPERYQKSYFPEELGGKLYLAGDGAVRDKETGYFTIMGRIDDVLNVSGHRLGTMEIESALVSNPIVAEAAVVGRPDATTGEAVCAFVVLKRARPEGEEAVKLANELRNWVAKEIGPIAKPKDIRFGENLPKTRSGKIMRRLLRSLAKGEEITQDVSTLENPAILDQLGESL</sequence>
<feature type="binding site" evidence="6">
    <location>
        <begin position="397"/>
        <end position="399"/>
    </location>
    <ligand>
        <name>ATP</name>
        <dbReference type="ChEBI" id="CHEBI:30616"/>
    </ligand>
</feature>
<evidence type="ECO:0000259" key="7">
    <source>
        <dbReference type="Pfam" id="PF00501"/>
    </source>
</evidence>
<feature type="binding site" evidence="6">
    <location>
        <position position="512"/>
    </location>
    <ligand>
        <name>ATP</name>
        <dbReference type="ChEBI" id="CHEBI:30616"/>
    </ligand>
</feature>
<dbReference type="InterPro" id="IPR025110">
    <property type="entry name" value="AMP-bd_C"/>
</dbReference>
<dbReference type="Pfam" id="PF00501">
    <property type="entry name" value="AMP-binding"/>
    <property type="match status" value="1"/>
</dbReference>
<dbReference type="GO" id="GO:0046872">
    <property type="term" value="F:metal ion binding"/>
    <property type="evidence" value="ECO:0007669"/>
    <property type="project" value="UniProtKB-KW"/>
</dbReference>
<feature type="domain" description="AMP-binding enzyme C-terminal" evidence="8">
    <location>
        <begin position="544"/>
        <end position="625"/>
    </location>
</feature>
<protein>
    <recommendedName>
        <fullName evidence="6">Acetyl-coenzyme A synthetase</fullName>
        <shortName evidence="6">AcCoA synthetase</shortName>
        <shortName evidence="6">Acs</shortName>
        <ecNumber evidence="6">6.2.1.1</ecNumber>
    </recommendedName>
    <alternativeName>
        <fullName evidence="6">Acetate--CoA ligase</fullName>
    </alternativeName>
    <alternativeName>
        <fullName evidence="6">Acyl-activating enzyme</fullName>
    </alternativeName>
</protein>
<keyword evidence="6" id="KW-0479">Metal-binding</keyword>
<dbReference type="GO" id="GO:0005829">
    <property type="term" value="C:cytosol"/>
    <property type="evidence" value="ECO:0007669"/>
    <property type="project" value="TreeGrafter"/>
</dbReference>
<dbReference type="OrthoDB" id="9766486at2"/>
<evidence type="ECO:0000259" key="8">
    <source>
        <dbReference type="Pfam" id="PF13193"/>
    </source>
</evidence>
<dbReference type="InterPro" id="IPR011904">
    <property type="entry name" value="Ac_CoA_lig"/>
</dbReference>
<dbReference type="AlphaFoldDB" id="A0A160FP53"/>
<evidence type="ECO:0000256" key="2">
    <source>
        <dbReference type="ARBA" id="ARBA00022598"/>
    </source>
</evidence>
<dbReference type="NCBIfam" id="TIGR02188">
    <property type="entry name" value="Ac_CoA_lig_AcsA"/>
    <property type="match status" value="1"/>
</dbReference>
<keyword evidence="2 6" id="KW-0436">Ligase</keyword>
<feature type="binding site" evidence="6">
    <location>
        <position position="550"/>
    </location>
    <ligand>
        <name>Mg(2+)</name>
        <dbReference type="ChEBI" id="CHEBI:18420"/>
    </ligand>
</feature>
<dbReference type="InterPro" id="IPR000873">
    <property type="entry name" value="AMP-dep_synth/lig_dom"/>
</dbReference>
<dbReference type="NCBIfam" id="NF001208">
    <property type="entry name" value="PRK00174.1"/>
    <property type="match status" value="1"/>
</dbReference>
<evidence type="ECO:0000256" key="1">
    <source>
        <dbReference type="ARBA" id="ARBA00006432"/>
    </source>
</evidence>
<dbReference type="EMBL" id="CP014578">
    <property type="protein sequence ID" value="ANB74560.1"/>
    <property type="molecule type" value="Genomic_DNA"/>
</dbReference>
<dbReference type="InterPro" id="IPR020845">
    <property type="entry name" value="AMP-binding_CS"/>
</dbReference>
<dbReference type="GO" id="GO:0005524">
    <property type="term" value="F:ATP binding"/>
    <property type="evidence" value="ECO:0007669"/>
    <property type="project" value="UniProtKB-KW"/>
</dbReference>
<dbReference type="GO" id="GO:0019427">
    <property type="term" value="P:acetyl-CoA biosynthetic process from acetate"/>
    <property type="evidence" value="ECO:0007669"/>
    <property type="project" value="UniProtKB-UniRule"/>
</dbReference>
<evidence type="ECO:0000256" key="6">
    <source>
        <dbReference type="HAMAP-Rule" id="MF_01123"/>
    </source>
</evidence>
<evidence type="ECO:0000313" key="11">
    <source>
        <dbReference type="Proteomes" id="UP000076852"/>
    </source>
</evidence>
<feature type="binding site" evidence="6">
    <location>
        <position position="317"/>
    </location>
    <ligand>
        <name>CoA</name>
        <dbReference type="ChEBI" id="CHEBI:57287"/>
    </ligand>
</feature>
<dbReference type="InterPro" id="IPR042099">
    <property type="entry name" value="ANL_N_sf"/>
</dbReference>
<dbReference type="Pfam" id="PF13193">
    <property type="entry name" value="AMP-binding_C"/>
    <property type="match status" value="1"/>
</dbReference>
<feature type="binding site" evidence="6">
    <location>
        <position position="539"/>
    </location>
    <ligand>
        <name>ATP</name>
        <dbReference type="ChEBI" id="CHEBI:30616"/>
    </ligand>
</feature>
<dbReference type="InterPro" id="IPR045851">
    <property type="entry name" value="AMP-bd_C_sf"/>
</dbReference>
<feature type="domain" description="Acetyl-coenzyme A synthetase N-terminal" evidence="9">
    <location>
        <begin position="32"/>
        <end position="86"/>
    </location>
</feature>
<dbReference type="Gene3D" id="3.30.300.30">
    <property type="match status" value="1"/>
</dbReference>
<comment type="caution">
    <text evidence="6">Lacks conserved residue(s) required for the propagation of feature annotation.</text>
</comment>
<dbReference type="RefSeq" id="WP_063497854.1">
    <property type="nucleotide sequence ID" value="NZ_CP014578.1"/>
</dbReference>
<feature type="binding site" evidence="6">
    <location>
        <position position="536"/>
    </location>
    <ligand>
        <name>CoA</name>
        <dbReference type="ChEBI" id="CHEBI:57287"/>
    </ligand>
</feature>
<comment type="catalytic activity">
    <reaction evidence="6">
        <text>acetate + ATP + CoA = acetyl-CoA + AMP + diphosphate</text>
        <dbReference type="Rhea" id="RHEA:23176"/>
        <dbReference type="ChEBI" id="CHEBI:30089"/>
        <dbReference type="ChEBI" id="CHEBI:30616"/>
        <dbReference type="ChEBI" id="CHEBI:33019"/>
        <dbReference type="ChEBI" id="CHEBI:57287"/>
        <dbReference type="ChEBI" id="CHEBI:57288"/>
        <dbReference type="ChEBI" id="CHEBI:456215"/>
        <dbReference type="EC" id="6.2.1.1"/>
    </reaction>
</comment>
<evidence type="ECO:0000256" key="3">
    <source>
        <dbReference type="ARBA" id="ARBA00022741"/>
    </source>
</evidence>
<comment type="PTM">
    <text evidence="6">Acetylated. Deacetylation by the SIR2-homolog deacetylase activates the enzyme.</text>
</comment>
<organism evidence="10 11">
    <name type="scientific">Paraburkholderia phytofirmans OLGA172</name>
    <dbReference type="NCBI Taxonomy" id="1417228"/>
    <lineage>
        <taxon>Bacteria</taxon>
        <taxon>Pseudomonadati</taxon>
        <taxon>Pseudomonadota</taxon>
        <taxon>Betaproteobacteria</taxon>
        <taxon>Burkholderiales</taxon>
        <taxon>Burkholderiaceae</taxon>
        <taxon>Paraburkholderia</taxon>
    </lineage>
</organism>
<dbReference type="HAMAP" id="MF_01123">
    <property type="entry name" value="Ac_CoA_synth"/>
    <property type="match status" value="1"/>
</dbReference>
<dbReference type="Gene3D" id="3.40.50.12780">
    <property type="entry name" value="N-terminal domain of ligase-like"/>
    <property type="match status" value="1"/>
</dbReference>
<evidence type="ECO:0000313" key="10">
    <source>
        <dbReference type="EMBL" id="ANB74560.1"/>
    </source>
</evidence>
<dbReference type="InterPro" id="IPR032387">
    <property type="entry name" value="ACAS_N"/>
</dbReference>
<dbReference type="GO" id="GO:0003987">
    <property type="term" value="F:acetate-CoA ligase activity"/>
    <property type="evidence" value="ECO:0007669"/>
    <property type="project" value="UniProtKB-UniRule"/>
</dbReference>
<keyword evidence="11" id="KW-1185">Reference proteome</keyword>
<dbReference type="PANTHER" id="PTHR24095">
    <property type="entry name" value="ACETYL-COENZYME A SYNTHETASE"/>
    <property type="match status" value="1"/>
</dbReference>